<dbReference type="InterPro" id="IPR036278">
    <property type="entry name" value="Sialidase_sf"/>
</dbReference>
<dbReference type="InterPro" id="IPR015943">
    <property type="entry name" value="WD40/YVTN_repeat-like_dom_sf"/>
</dbReference>
<evidence type="ECO:0000313" key="3">
    <source>
        <dbReference type="EMBL" id="MEL5994610.1"/>
    </source>
</evidence>
<dbReference type="EMBL" id="JBCEVZ010000020">
    <property type="protein sequence ID" value="MEL5994610.1"/>
    <property type="molecule type" value="Genomic_DNA"/>
</dbReference>
<organism evidence="3 4">
    <name type="scientific">Hymenobacter segetis</name>
    <dbReference type="NCBI Taxonomy" id="2025509"/>
    <lineage>
        <taxon>Bacteria</taxon>
        <taxon>Pseudomonadati</taxon>
        <taxon>Bacteroidota</taxon>
        <taxon>Cytophagia</taxon>
        <taxon>Cytophagales</taxon>
        <taxon>Hymenobacteraceae</taxon>
        <taxon>Hymenobacter</taxon>
    </lineage>
</organism>
<dbReference type="Pfam" id="PF18962">
    <property type="entry name" value="Por_Secre_tail"/>
    <property type="match status" value="1"/>
</dbReference>
<protein>
    <submittedName>
        <fullName evidence="3">T9SS type A sorting domain-containing protein</fullName>
    </submittedName>
</protein>
<dbReference type="NCBIfam" id="TIGR04183">
    <property type="entry name" value="Por_Secre_tail"/>
    <property type="match status" value="1"/>
</dbReference>
<evidence type="ECO:0000256" key="1">
    <source>
        <dbReference type="SAM" id="SignalP"/>
    </source>
</evidence>
<keyword evidence="1" id="KW-0732">Signal</keyword>
<keyword evidence="4" id="KW-1185">Reference proteome</keyword>
<dbReference type="RefSeq" id="WP_342297878.1">
    <property type="nucleotide sequence ID" value="NZ_JBCEVZ010000020.1"/>
</dbReference>
<sequence length="515" mass="53702">MKKQLLFLGLLGLATQARAQSPWTLVNYPNSNILTQYNINDIHTLSPTVAWGVTSDKVATGAPAAIPNTFIRTNNAAGDEFDFNSVTLTTDGAVPTAHSATLGNISGVSDLIAVAAAYPGSTFVQPTNGSPAYGGEIRKTTDGGTTWLNKTVGKFVGDGSFCNWVHMFNATTGVALGDPTGKTATNPGVFEILRTVDGGETWNRLTAGVPAPLLAEYGNAGAFYASTSTPGTLWTGLASANSTDQVRVFKTTDFGLTWTASAIIPNIIGSISQLTFKSNNLDGIAYGYVITGSGSSATVTGINYARTSDGGLTWSPFTPVNTATGSFFRNAIDAVGNTYYSTGPRYPVPTTGQVPEDFGFSSSTDGINWTNITVSGSNLNNPGYFFCMDLIAGTAPNSVVGYGGLYTDVNGLGGVYKYSRTTLATRNAALQSALNVYPNPSANGQFSIDLGSELKAGAQLTVSDALGRQVKSQTLNAATVGSRKVNLDLSGEKTGVYTLQIRTDAGLATQKIVID</sequence>
<gene>
    <name evidence="3" type="ORF">AAFH49_10345</name>
</gene>
<dbReference type="InterPro" id="IPR026444">
    <property type="entry name" value="Secre_tail"/>
</dbReference>
<dbReference type="CDD" id="cd15482">
    <property type="entry name" value="Sialidase_non-viral"/>
    <property type="match status" value="1"/>
</dbReference>
<dbReference type="Gene3D" id="2.130.10.10">
    <property type="entry name" value="YVTN repeat-like/Quinoprotein amine dehydrogenase"/>
    <property type="match status" value="1"/>
</dbReference>
<feature type="chain" id="PRO_5045294558" evidence="1">
    <location>
        <begin position="20"/>
        <end position="515"/>
    </location>
</feature>
<proteinExistence type="predicted"/>
<feature type="domain" description="Secretion system C-terminal sorting" evidence="2">
    <location>
        <begin position="436"/>
        <end position="514"/>
    </location>
</feature>
<evidence type="ECO:0000313" key="4">
    <source>
        <dbReference type="Proteomes" id="UP001479606"/>
    </source>
</evidence>
<name>A0ABU9LX62_9BACT</name>
<evidence type="ECO:0000259" key="2">
    <source>
        <dbReference type="Pfam" id="PF18962"/>
    </source>
</evidence>
<comment type="caution">
    <text evidence="3">The sequence shown here is derived from an EMBL/GenBank/DDBJ whole genome shotgun (WGS) entry which is preliminary data.</text>
</comment>
<feature type="signal peptide" evidence="1">
    <location>
        <begin position="1"/>
        <end position="19"/>
    </location>
</feature>
<dbReference type="Proteomes" id="UP001479606">
    <property type="component" value="Unassembled WGS sequence"/>
</dbReference>
<accession>A0ABU9LX62</accession>
<reference evidence="3 4" key="1">
    <citation type="journal article" date="2018" name="Arch. Microbiol.">
        <title>Hymenobacter segetis sp. nov., isolated from soil.</title>
        <authorList>
            <person name="Ten L.N."/>
            <person name="Lim S.J."/>
            <person name="Kim B.O."/>
            <person name="Kang I.K."/>
            <person name="Jung H.Y."/>
        </authorList>
    </citation>
    <scope>NUCLEOTIDE SEQUENCE [LARGE SCALE GENOMIC DNA]</scope>
    <source>
        <strain evidence="3 4">S7-3-11</strain>
    </source>
</reference>
<dbReference type="SUPFAM" id="SSF50939">
    <property type="entry name" value="Sialidases"/>
    <property type="match status" value="2"/>
</dbReference>